<keyword evidence="11" id="KW-1003">Cell membrane</keyword>
<evidence type="ECO:0000256" key="5">
    <source>
        <dbReference type="ARBA" id="ARBA00022692"/>
    </source>
</evidence>
<keyword evidence="3 11" id="KW-0813">Transport</keyword>
<evidence type="ECO:0000256" key="11">
    <source>
        <dbReference type="HAMAP-Rule" id="MF_01393"/>
    </source>
</evidence>
<evidence type="ECO:0000256" key="6">
    <source>
        <dbReference type="ARBA" id="ARBA00022781"/>
    </source>
</evidence>
<dbReference type="EMBL" id="CP028811">
    <property type="protein sequence ID" value="AWA29228.1"/>
    <property type="molecule type" value="Genomic_DNA"/>
</dbReference>
<evidence type="ECO:0000256" key="1">
    <source>
        <dbReference type="ARBA" id="ARBA00004141"/>
    </source>
</evidence>
<feature type="signal peptide" evidence="13">
    <location>
        <begin position="1"/>
        <end position="25"/>
    </location>
</feature>
<keyword evidence="6 11" id="KW-0375">Hydrogen ion transport</keyword>
<gene>
    <name evidence="11 14" type="primary">atpB</name>
    <name evidence="14" type="ORF">HYN48_03510</name>
</gene>
<feature type="transmembrane region" description="Helical" evidence="11">
    <location>
        <begin position="309"/>
        <end position="328"/>
    </location>
</feature>
<dbReference type="AlphaFoldDB" id="A0A2S0RD96"/>
<dbReference type="RefSeq" id="WP_108369813.1">
    <property type="nucleotide sequence ID" value="NZ_CP028811.1"/>
</dbReference>
<keyword evidence="8 11" id="KW-0406">Ion transport</keyword>
<dbReference type="PRINTS" id="PR00123">
    <property type="entry name" value="ATPASEA"/>
</dbReference>
<evidence type="ECO:0000256" key="8">
    <source>
        <dbReference type="ARBA" id="ARBA00023065"/>
    </source>
</evidence>
<dbReference type="SUPFAM" id="SSF81336">
    <property type="entry name" value="F1F0 ATP synthase subunit A"/>
    <property type="match status" value="1"/>
</dbReference>
<proteinExistence type="inferred from homology"/>
<evidence type="ECO:0000256" key="12">
    <source>
        <dbReference type="RuleBase" id="RU000483"/>
    </source>
</evidence>
<evidence type="ECO:0000313" key="14">
    <source>
        <dbReference type="EMBL" id="AWA29228.1"/>
    </source>
</evidence>
<evidence type="ECO:0000256" key="10">
    <source>
        <dbReference type="ARBA" id="ARBA00023310"/>
    </source>
</evidence>
<keyword evidence="9 11" id="KW-0472">Membrane</keyword>
<dbReference type="OrthoDB" id="9809130at2"/>
<feature type="transmembrane region" description="Helical" evidence="11">
    <location>
        <begin position="340"/>
        <end position="361"/>
    </location>
</feature>
<evidence type="ECO:0000313" key="15">
    <source>
        <dbReference type="Proteomes" id="UP000244193"/>
    </source>
</evidence>
<dbReference type="HAMAP" id="MF_01393">
    <property type="entry name" value="ATP_synth_a_bact"/>
    <property type="match status" value="1"/>
</dbReference>
<comment type="similarity">
    <text evidence="2 11 12">Belongs to the ATPase A chain family.</text>
</comment>
<dbReference type="InterPro" id="IPR035908">
    <property type="entry name" value="F0_ATP_A_sf"/>
</dbReference>
<dbReference type="Gene3D" id="1.20.120.220">
    <property type="entry name" value="ATP synthase, F0 complex, subunit A"/>
    <property type="match status" value="1"/>
</dbReference>
<dbReference type="CDD" id="cd00310">
    <property type="entry name" value="ATP-synt_Fo_a_6"/>
    <property type="match status" value="1"/>
</dbReference>
<keyword evidence="4 11" id="KW-0138">CF(0)</keyword>
<keyword evidence="7 11" id="KW-1133">Transmembrane helix</keyword>
<dbReference type="NCBIfam" id="TIGR01131">
    <property type="entry name" value="ATP_synt_6_or_A"/>
    <property type="match status" value="1"/>
</dbReference>
<dbReference type="InterPro" id="IPR000568">
    <property type="entry name" value="ATP_synth_F0_asu"/>
</dbReference>
<sequence length="383" mass="42969">MVFLKKTHLNIVVTFSLLISSLGWANPADSLAVKHEANTPHSELAVPMSEDEKKDSERKEFIKHHLLDSHDFHLFSYGEGAHESHVGFPLPVILWDEGLHVFSSSKFEHGHAVAESDGKYYMISHHNGKIYRTDANGTETLDKKGHLENVQPIDFSITKNVVMIIFTGLLMFLIFAGLGKSYSKNGSIAKGAGRFFEPIVLYIRDEIAIPNIGEKHYRKYMSFLLTIFFFVWFLNIFGLSPLGVNVTGNIAITAALAILTYIITTFTAKKSYWGHIFWMPGVPVPMKFVLAPIELLGTIIKPFSLMIRLYANILAGHVVLMSLVALMYKANHFVGTPLAFLLSFVLMLLEVLVALLQAYIITMLSALYFGAAVEEHHHEEAHH</sequence>
<evidence type="ECO:0000256" key="3">
    <source>
        <dbReference type="ARBA" id="ARBA00022448"/>
    </source>
</evidence>
<dbReference type="KEGG" id="fmg:HYN48_03510"/>
<dbReference type="Proteomes" id="UP000244193">
    <property type="component" value="Chromosome"/>
</dbReference>
<dbReference type="Pfam" id="PF00119">
    <property type="entry name" value="ATP-synt_A"/>
    <property type="match status" value="1"/>
</dbReference>
<evidence type="ECO:0000256" key="4">
    <source>
        <dbReference type="ARBA" id="ARBA00022547"/>
    </source>
</evidence>
<dbReference type="PANTHER" id="PTHR11410:SF0">
    <property type="entry name" value="ATP SYNTHASE SUBUNIT A"/>
    <property type="match status" value="1"/>
</dbReference>
<dbReference type="InterPro" id="IPR045083">
    <property type="entry name" value="ATP_synth_F0_asu_bact/mt"/>
</dbReference>
<dbReference type="GO" id="GO:0046933">
    <property type="term" value="F:proton-transporting ATP synthase activity, rotational mechanism"/>
    <property type="evidence" value="ECO:0007669"/>
    <property type="project" value="UniProtKB-UniRule"/>
</dbReference>
<comment type="function">
    <text evidence="11 12">Key component of the proton channel; it plays a direct role in the translocation of protons across the membrane.</text>
</comment>
<keyword evidence="5 11" id="KW-0812">Transmembrane</keyword>
<feature type="transmembrane region" description="Helical" evidence="11">
    <location>
        <begin position="223"/>
        <end position="244"/>
    </location>
</feature>
<evidence type="ECO:0000256" key="7">
    <source>
        <dbReference type="ARBA" id="ARBA00022989"/>
    </source>
</evidence>
<evidence type="ECO:0000256" key="13">
    <source>
        <dbReference type="SAM" id="SignalP"/>
    </source>
</evidence>
<keyword evidence="15" id="KW-1185">Reference proteome</keyword>
<organism evidence="14 15">
    <name type="scientific">Flavobacterium magnum</name>
    <dbReference type="NCBI Taxonomy" id="2162713"/>
    <lineage>
        <taxon>Bacteria</taxon>
        <taxon>Pseudomonadati</taxon>
        <taxon>Bacteroidota</taxon>
        <taxon>Flavobacteriia</taxon>
        <taxon>Flavobacteriales</taxon>
        <taxon>Flavobacteriaceae</taxon>
        <taxon>Flavobacterium</taxon>
    </lineage>
</organism>
<evidence type="ECO:0000256" key="2">
    <source>
        <dbReference type="ARBA" id="ARBA00006810"/>
    </source>
</evidence>
<keyword evidence="13" id="KW-0732">Signal</keyword>
<name>A0A2S0RD96_9FLAO</name>
<dbReference type="GO" id="GO:0005886">
    <property type="term" value="C:plasma membrane"/>
    <property type="evidence" value="ECO:0007669"/>
    <property type="project" value="UniProtKB-SubCell"/>
</dbReference>
<evidence type="ECO:0000256" key="9">
    <source>
        <dbReference type="ARBA" id="ARBA00023136"/>
    </source>
</evidence>
<keyword evidence="10 11" id="KW-0066">ATP synthesis</keyword>
<feature type="transmembrane region" description="Helical" evidence="11">
    <location>
        <begin position="161"/>
        <end position="178"/>
    </location>
</feature>
<dbReference type="PANTHER" id="PTHR11410">
    <property type="entry name" value="ATP SYNTHASE SUBUNIT A"/>
    <property type="match status" value="1"/>
</dbReference>
<protein>
    <recommendedName>
        <fullName evidence="11 12">ATP synthase subunit a</fullName>
    </recommendedName>
    <alternativeName>
        <fullName evidence="11">ATP synthase F0 sector subunit a</fullName>
    </alternativeName>
    <alternativeName>
        <fullName evidence="11">F-ATPase subunit 6</fullName>
    </alternativeName>
</protein>
<feature type="chain" id="PRO_5015478495" description="ATP synthase subunit a" evidence="13">
    <location>
        <begin position="26"/>
        <end position="383"/>
    </location>
</feature>
<accession>A0A2S0RD96</accession>
<comment type="subcellular location">
    <subcellularLocation>
        <location evidence="11 12">Cell membrane</location>
        <topology evidence="11 12">Multi-pass membrane protein</topology>
    </subcellularLocation>
    <subcellularLocation>
        <location evidence="1">Membrane</location>
        <topology evidence="1">Multi-pass membrane protein</topology>
    </subcellularLocation>
</comment>
<feature type="transmembrane region" description="Helical" evidence="11">
    <location>
        <begin position="250"/>
        <end position="268"/>
    </location>
</feature>
<dbReference type="GO" id="GO:0045259">
    <property type="term" value="C:proton-transporting ATP synthase complex"/>
    <property type="evidence" value="ECO:0007669"/>
    <property type="project" value="UniProtKB-KW"/>
</dbReference>
<reference evidence="14 15" key="1">
    <citation type="submission" date="2018-04" db="EMBL/GenBank/DDBJ databases">
        <title>Genome sequencing of Flavobacterium sp. HYN0048.</title>
        <authorList>
            <person name="Yi H."/>
            <person name="Baek C."/>
        </authorList>
    </citation>
    <scope>NUCLEOTIDE SEQUENCE [LARGE SCALE GENOMIC DNA]</scope>
    <source>
        <strain evidence="14 15">HYN0048</strain>
    </source>
</reference>